<dbReference type="AlphaFoldDB" id="A0AA39KRH4"/>
<evidence type="ECO:0000313" key="3">
    <source>
        <dbReference type="EMBL" id="KAK0171203.1"/>
    </source>
</evidence>
<reference evidence="3" key="1">
    <citation type="journal article" date="2023" name="bioRxiv">
        <title>Scaffold-level genome assemblies of two parasitoid biocontrol wasps reveal the parthenogenesis mechanism and an associated novel virus.</title>
        <authorList>
            <person name="Inwood S."/>
            <person name="Skelly J."/>
            <person name="Guhlin J."/>
            <person name="Harrop T."/>
            <person name="Goldson S."/>
            <person name="Dearden P."/>
        </authorList>
    </citation>
    <scope>NUCLEOTIDE SEQUENCE</scope>
    <source>
        <strain evidence="3">Irish</strain>
        <tissue evidence="3">Whole body</tissue>
    </source>
</reference>
<protein>
    <submittedName>
        <fullName evidence="3">Uncharacterized protein</fullName>
    </submittedName>
</protein>
<feature type="signal peptide" evidence="2">
    <location>
        <begin position="1"/>
        <end position="20"/>
    </location>
</feature>
<gene>
    <name evidence="3" type="ORF">PV328_008954</name>
</gene>
<sequence length="307" mass="35182">MDMWLSALAGLLYLLTTIHGLPLNSNSDVIETDENGIVYVFNMYAVKNIKSETVGKMLSQQKLEKMPAMFESIGSIVMADDDVEPITLSELAELIEDFGITVDKIDDEKDPKVIEVKFDYDFGEADYILTAEEIVRYLQAEGIIININQEDDVRIFQVEFDESIKDPADQPFTLEELADYFMDQGLEIELITSNDKKVKGIKIKMELSAEDEDTEPSQSPPKQNDEKVIENNNEERQNELSIPNANDRNNDDKIEHKIKHDDENIIPLDFVTRSDSFNRIRRRRSACSECKTGNLIKQFINNYSEVH</sequence>
<dbReference type="Proteomes" id="UP001168990">
    <property type="component" value="Unassembled WGS sequence"/>
</dbReference>
<organism evidence="3 4">
    <name type="scientific">Microctonus aethiopoides</name>
    <dbReference type="NCBI Taxonomy" id="144406"/>
    <lineage>
        <taxon>Eukaryota</taxon>
        <taxon>Metazoa</taxon>
        <taxon>Ecdysozoa</taxon>
        <taxon>Arthropoda</taxon>
        <taxon>Hexapoda</taxon>
        <taxon>Insecta</taxon>
        <taxon>Pterygota</taxon>
        <taxon>Neoptera</taxon>
        <taxon>Endopterygota</taxon>
        <taxon>Hymenoptera</taxon>
        <taxon>Apocrita</taxon>
        <taxon>Ichneumonoidea</taxon>
        <taxon>Braconidae</taxon>
        <taxon>Euphorinae</taxon>
        <taxon>Microctonus</taxon>
    </lineage>
</organism>
<comment type="caution">
    <text evidence="3">The sequence shown here is derived from an EMBL/GenBank/DDBJ whole genome shotgun (WGS) entry which is preliminary data.</text>
</comment>
<proteinExistence type="predicted"/>
<evidence type="ECO:0000313" key="4">
    <source>
        <dbReference type="Proteomes" id="UP001168990"/>
    </source>
</evidence>
<accession>A0AA39KRH4</accession>
<evidence type="ECO:0000256" key="2">
    <source>
        <dbReference type="SAM" id="SignalP"/>
    </source>
</evidence>
<name>A0AA39KRH4_9HYME</name>
<feature type="chain" id="PRO_5041202136" evidence="2">
    <location>
        <begin position="21"/>
        <end position="307"/>
    </location>
</feature>
<keyword evidence="4" id="KW-1185">Reference proteome</keyword>
<reference evidence="3" key="2">
    <citation type="submission" date="2023-03" db="EMBL/GenBank/DDBJ databases">
        <authorList>
            <person name="Inwood S.N."/>
            <person name="Skelly J.G."/>
            <person name="Guhlin J."/>
            <person name="Harrop T.W.R."/>
            <person name="Goldson S.G."/>
            <person name="Dearden P.K."/>
        </authorList>
    </citation>
    <scope>NUCLEOTIDE SEQUENCE</scope>
    <source>
        <strain evidence="3">Irish</strain>
        <tissue evidence="3">Whole body</tissue>
    </source>
</reference>
<evidence type="ECO:0000256" key="1">
    <source>
        <dbReference type="SAM" id="MobiDB-lite"/>
    </source>
</evidence>
<keyword evidence="2" id="KW-0732">Signal</keyword>
<feature type="region of interest" description="Disordered" evidence="1">
    <location>
        <begin position="233"/>
        <end position="252"/>
    </location>
</feature>
<dbReference type="EMBL" id="JAQQBS010000003">
    <property type="protein sequence ID" value="KAK0171203.1"/>
    <property type="molecule type" value="Genomic_DNA"/>
</dbReference>